<dbReference type="InterPro" id="IPR007546">
    <property type="entry name" value="DUF503"/>
</dbReference>
<dbReference type="Pfam" id="PF04456">
    <property type="entry name" value="DUF503"/>
    <property type="match status" value="1"/>
</dbReference>
<dbReference type="InterPro" id="IPR036746">
    <property type="entry name" value="TT1725-like_sf"/>
</dbReference>
<dbReference type="RefSeq" id="WP_270454970.1">
    <property type="nucleotide sequence ID" value="NZ_JADPIE010000008.1"/>
</dbReference>
<protein>
    <submittedName>
        <fullName evidence="1">DUF503 domain-containing protein</fullName>
    </submittedName>
</protein>
<evidence type="ECO:0000313" key="1">
    <source>
        <dbReference type="EMBL" id="MBF8437910.1"/>
    </source>
</evidence>
<dbReference type="SUPFAM" id="SSF103007">
    <property type="entry name" value="Hypothetical protein TT1725"/>
    <property type="match status" value="1"/>
</dbReference>
<dbReference type="PANTHER" id="PTHR36441:SF1">
    <property type="entry name" value="DUF503 DOMAIN-CONTAINING PROTEIN"/>
    <property type="match status" value="1"/>
</dbReference>
<dbReference type="Proteomes" id="UP000621436">
    <property type="component" value="Unassembled WGS sequence"/>
</dbReference>
<keyword evidence="2" id="KW-1185">Reference proteome</keyword>
<comment type="caution">
    <text evidence="1">The sequence shown here is derived from an EMBL/GenBank/DDBJ whole genome shotgun (WGS) entry which is preliminary data.</text>
</comment>
<gene>
    <name evidence="1" type="ORF">I0Q91_12515</name>
</gene>
<dbReference type="AlphaFoldDB" id="A0A931AW75"/>
<accession>A0A931AW75</accession>
<reference evidence="1" key="1">
    <citation type="submission" date="2020-11" db="EMBL/GenBank/DDBJ databases">
        <title>Halonatronomonas betainensis gen. nov., sp. nov. a novel haloalkaliphilic representative of the family Halanaerobiacae capable of betaine degradation.</title>
        <authorList>
            <person name="Boltyanskaya Y."/>
            <person name="Kevbrin V."/>
            <person name="Detkova E."/>
            <person name="Grouzdev D.S."/>
            <person name="Koziaeva V."/>
            <person name="Zhilina T."/>
        </authorList>
    </citation>
    <scope>NUCLEOTIDE SEQUENCE</scope>
    <source>
        <strain evidence="1">Z-7014</strain>
    </source>
</reference>
<proteinExistence type="predicted"/>
<evidence type="ECO:0000313" key="2">
    <source>
        <dbReference type="Proteomes" id="UP000621436"/>
    </source>
</evidence>
<sequence length="93" mass="10732">MTVIGLKLDLYLPGVTSLKEKRRLIKSLLDKIDNKYNVAIAEIDSQDLWQRSMIGIVSVSNSRKPIERTFTSLIELVDQKSGIELMKTERIYY</sequence>
<dbReference type="EMBL" id="JADPIE010000008">
    <property type="protein sequence ID" value="MBF8437910.1"/>
    <property type="molecule type" value="Genomic_DNA"/>
</dbReference>
<dbReference type="PANTHER" id="PTHR36441">
    <property type="entry name" value="HYPOTHETICAL CYTOSOLIC PROTEIN"/>
    <property type="match status" value="1"/>
</dbReference>
<name>A0A931AW75_9FIRM</name>
<dbReference type="Gene3D" id="3.30.70.1120">
    <property type="entry name" value="TT1725-like"/>
    <property type="match status" value="1"/>
</dbReference>
<organism evidence="1 2">
    <name type="scientific">Halonatronomonas betaini</name>
    <dbReference type="NCBI Taxonomy" id="2778430"/>
    <lineage>
        <taxon>Bacteria</taxon>
        <taxon>Bacillati</taxon>
        <taxon>Bacillota</taxon>
        <taxon>Clostridia</taxon>
        <taxon>Halanaerobiales</taxon>
        <taxon>Halarsenatibacteraceae</taxon>
        <taxon>Halonatronomonas</taxon>
    </lineage>
</organism>